<gene>
    <name evidence="7" type="ORF">AUK42_02630</name>
</gene>
<accession>A0A1J5GH75</accession>
<keyword evidence="3 5" id="KW-1133">Transmembrane helix</keyword>
<dbReference type="InterPro" id="IPR007452">
    <property type="entry name" value="TamB_C"/>
</dbReference>
<dbReference type="EMBL" id="MNYY01000051">
    <property type="protein sequence ID" value="OIP72157.1"/>
    <property type="molecule type" value="Genomic_DNA"/>
</dbReference>
<evidence type="ECO:0000313" key="7">
    <source>
        <dbReference type="EMBL" id="OIP72157.1"/>
    </source>
</evidence>
<feature type="domain" description="Translocation and assembly module TamB C-terminal" evidence="6">
    <location>
        <begin position="1032"/>
        <end position="1363"/>
    </location>
</feature>
<sequence>MPDKNSKKSFPKIILVSLILIALITGVYFTIRSNLAKEEIKGLIISKLENAMERGIYIEKVKDYSFKSVTLSNFKIFQDKSLKEEDLLLEAKEIIINYNLDLFSALRKKMTWNIEDMIIVEPQMTLVRDSQGTFDFMKKFNLRYNNFLDKFTVNKVNIKSGNLFYKDYQVYKEDGLLTIVKSLNGSFYLGNLPQVEFDGTGLKKEDDTLLTLKGYFCADGSNYSLDFNFKNADITHFQYYVAQAEPFNLKKGLFDLTLHLDFDKNNTQNNKIIWYGSASTKNTELLPDFLGGLEIKQLEGVVKFDSKETTIEKITAFYKNSPFTLQGKVTYPEKLNYCINVLSDDFKLNDLKEYLKSYLPLSNELKVEGKSNLSFIVSGSEEDFQAQGELLTKQGNIEGYDLANLETEFQYNREGIYFKNIKAEIGGGNIEGSGRINLKDELPKYNLLFNLTRLSVESDLLKSLHLNYLKNGPLSGKVEIKDDNGELEKINLSTEIRIEDKAGILSLNAKGTITKNNYLDLKVKTTGINLEALGEILNYQGIKGLASFNGSLSGLPDDLKISGKIEAEKGQISELPFDFLEGKINYQANKVQLEEVIFRNKGLVFKGKGNIDLLEKKNIYLDLTLQLEQADLNYLATLYNYDLSVLGLVQGEISLQGNWPQVVAKGDLKLKDINLVNYKAESGNLIFTLKDKKIKIENLVLKSGEAQLYSQGEINLEEDLPLDLRVNFLNQNIRDLLVNFTGLDLISKFKGQATGSLEIKGNYTSPDLYLSALIEDAQLEEMPLNSIDIKLDKIGSRLRINKLKLKQSKGEFIGNGWIDFDQNNKNLKISISANNIDLGQLSHLFRVEEEIKGLVNFKAEIEGDLNLPTISFGAQIEKAEFSGFYFDKLSVEALYNQDILEVKQFILDKDGHQIKGNGKIPYKFSFLNQDEIAPSLANLPLDFNLTLQNTDLSFMKIFFKKELKQVQGLTNADLKLSGTLNHPILNGSITLTKGEVEFYALPSKISDLSILLQLEDNLVKIEDMNFQMDQYKIYTSGKFALNNLQPQDLDINIWNNKEEEILYQDIFKAQVALNAKVTGSFTSPHIKGSLTLSKGELNWKENNQETPSDLSEFLSKLINIKGDIDLQLKVADDFTAKTKDFNMKLEGDIKVQGTLSAPKLNGELEIKQGYIDFLDKKFRISRGKAIFSNSSGKDLILNLEAKTEIDSINVFLSLSGILAQPMMVLSSSPPLSESEIISLLMFNKNYAGLTEGEMGTILKEEMINLIAQGLSIRFLNQIENEVANSLGLDEFKIETIFKQDQGSNFAFIPGFALESLVLKIGKYFSENFYLTYSTPLNEIGKSNIELEYKIKDDFTLNTQVGLPGLQHNSFEFKIELKYGF</sequence>
<evidence type="ECO:0000256" key="1">
    <source>
        <dbReference type="ARBA" id="ARBA00004167"/>
    </source>
</evidence>
<dbReference type="PANTHER" id="PTHR36985">
    <property type="entry name" value="TRANSLOCATION AND ASSEMBLY MODULE SUBUNIT TAMB"/>
    <property type="match status" value="1"/>
</dbReference>
<name>A0A1J5GH75_9BACT</name>
<dbReference type="PANTHER" id="PTHR36985:SF1">
    <property type="entry name" value="TRANSLOCATION AND ASSEMBLY MODULE SUBUNIT TAMB"/>
    <property type="match status" value="1"/>
</dbReference>
<keyword evidence="4 5" id="KW-0472">Membrane</keyword>
<evidence type="ECO:0000256" key="4">
    <source>
        <dbReference type="ARBA" id="ARBA00023136"/>
    </source>
</evidence>
<dbReference type="STRING" id="1805029.AUK42_02630"/>
<dbReference type="Proteomes" id="UP000182763">
    <property type="component" value="Unassembled WGS sequence"/>
</dbReference>
<dbReference type="GO" id="GO:0009306">
    <property type="term" value="P:protein secretion"/>
    <property type="evidence" value="ECO:0007669"/>
    <property type="project" value="InterPro"/>
</dbReference>
<evidence type="ECO:0000256" key="5">
    <source>
        <dbReference type="SAM" id="Phobius"/>
    </source>
</evidence>
<keyword evidence="2 5" id="KW-0812">Transmembrane</keyword>
<evidence type="ECO:0000259" key="6">
    <source>
        <dbReference type="Pfam" id="PF04357"/>
    </source>
</evidence>
<evidence type="ECO:0000313" key="8">
    <source>
        <dbReference type="Proteomes" id="UP000182763"/>
    </source>
</evidence>
<feature type="domain" description="Translocation and assembly module TamB C-terminal" evidence="6">
    <location>
        <begin position="807"/>
        <end position="999"/>
    </location>
</feature>
<evidence type="ECO:0000256" key="2">
    <source>
        <dbReference type="ARBA" id="ARBA00022692"/>
    </source>
</evidence>
<evidence type="ECO:0000256" key="3">
    <source>
        <dbReference type="ARBA" id="ARBA00022989"/>
    </source>
</evidence>
<comment type="subcellular location">
    <subcellularLocation>
        <location evidence="1">Membrane</location>
        <topology evidence="1">Single-pass membrane protein</topology>
    </subcellularLocation>
</comment>
<organism evidence="7 8">
    <name type="scientific">Candidatus Infernicultor aquiphilus</name>
    <dbReference type="NCBI Taxonomy" id="1805029"/>
    <lineage>
        <taxon>Bacteria</taxon>
        <taxon>Pseudomonadati</taxon>
        <taxon>Atribacterota</taxon>
        <taxon>Candidatus Phoenicimicrobiia</taxon>
        <taxon>Candidatus Pheonicimicrobiales</taxon>
        <taxon>Candidatus Phoenicimicrobiaceae</taxon>
        <taxon>Candidatus Infernicultor</taxon>
    </lineage>
</organism>
<comment type="caution">
    <text evidence="7">The sequence shown here is derived from an EMBL/GenBank/DDBJ whole genome shotgun (WGS) entry which is preliminary data.</text>
</comment>
<protein>
    <recommendedName>
        <fullName evidence="6">Translocation and assembly module TamB C-terminal domain-containing protein</fullName>
    </recommendedName>
</protein>
<dbReference type="GO" id="GO:0005886">
    <property type="term" value="C:plasma membrane"/>
    <property type="evidence" value="ECO:0007669"/>
    <property type="project" value="InterPro"/>
</dbReference>
<feature type="transmembrane region" description="Helical" evidence="5">
    <location>
        <begin position="12"/>
        <end position="31"/>
    </location>
</feature>
<proteinExistence type="predicted"/>
<reference evidence="7 8" key="1">
    <citation type="journal article" date="2016" name="Environ. Microbiol.">
        <title>Genomic resolution of a cold subsurface aquifer community provides metabolic insights for novel microbes adapted to high CO concentrations.</title>
        <authorList>
            <person name="Probst A.J."/>
            <person name="Castelle C.J."/>
            <person name="Singh A."/>
            <person name="Brown C.T."/>
            <person name="Anantharaman K."/>
            <person name="Sharon I."/>
            <person name="Hug L.A."/>
            <person name="Burstein D."/>
            <person name="Emerson J.B."/>
            <person name="Thomas B.C."/>
            <person name="Banfield J.F."/>
        </authorList>
    </citation>
    <scope>NUCLEOTIDE SEQUENCE [LARGE SCALE GENOMIC DNA]</scope>
    <source>
        <strain evidence="7">CG2_30_33_13</strain>
    </source>
</reference>
<dbReference type="Pfam" id="PF04357">
    <property type="entry name" value="TamB"/>
    <property type="match status" value="2"/>
</dbReference>